<comment type="caution">
    <text evidence="4">The sequence shown here is derived from an EMBL/GenBank/DDBJ whole genome shotgun (WGS) entry which is preliminary data.</text>
</comment>
<dbReference type="CDD" id="cd06259">
    <property type="entry name" value="YdcF-like"/>
    <property type="match status" value="1"/>
</dbReference>
<gene>
    <name evidence="4" type="ORF">JP36_00120</name>
</gene>
<dbReference type="PANTHER" id="PTHR30336:SF4">
    <property type="entry name" value="ENVELOPE BIOGENESIS FACTOR ELYC"/>
    <property type="match status" value="1"/>
</dbReference>
<evidence type="ECO:0000313" key="4">
    <source>
        <dbReference type="EMBL" id="KGQ39609.1"/>
    </source>
</evidence>
<dbReference type="Gene3D" id="3.40.50.620">
    <property type="entry name" value="HUPs"/>
    <property type="match status" value="1"/>
</dbReference>
<dbReference type="RefSeq" id="WP_039170710.1">
    <property type="nucleotide sequence ID" value="NZ_JPXX01000001.1"/>
</dbReference>
<dbReference type="InterPro" id="IPR019734">
    <property type="entry name" value="TPR_rpt"/>
</dbReference>
<accession>A0A0A2YQN8</accession>
<dbReference type="SUPFAM" id="SSF48452">
    <property type="entry name" value="TPR-like"/>
    <property type="match status" value="1"/>
</dbReference>
<dbReference type="eggNOG" id="COG0457">
    <property type="taxonomic scope" value="Bacteria"/>
</dbReference>
<dbReference type="EMBL" id="JPXX01000001">
    <property type="protein sequence ID" value="KGQ39609.1"/>
    <property type="molecule type" value="Genomic_DNA"/>
</dbReference>
<dbReference type="AlphaFoldDB" id="A0A0A2YQN8"/>
<dbReference type="InterPro" id="IPR014729">
    <property type="entry name" value="Rossmann-like_a/b/a_fold"/>
</dbReference>
<sequence>MKKVFKLTVTTLSVFIACNVYSSAPTVEVLQPQIQYQNLISQRQTVDNLLEQALEIQKSPARVSNSGFTAKLPSNMEQISNILLTAHKLEPYRIDFVLGAANANIYNGNVDKAIELYKEALNIAPDDVKTNMYLSSWYRYQNDPQNSEKYLKHLEQIAPEKASLLKQMFATIDKVTKLPITDKLDRKLTQNDAIITLGYALDPDGSMNDVLIQRLQKTLELAKQNPESLIIVTGGVPKNNQTEGNLMKDWLIKQGIEGKRIFAENYARSTVENTLFSRYALAHHNIKHTVLISSGSHVRRGQTLLELAVKESGPQGITIETVAALDKPIADLQKVSDKELLGIYRDSLIILGLPMFNSGVLHD</sequence>
<dbReference type="InterPro" id="IPR011990">
    <property type="entry name" value="TPR-like_helical_dom_sf"/>
</dbReference>
<feature type="repeat" description="TPR" evidence="1">
    <location>
        <begin position="94"/>
        <end position="127"/>
    </location>
</feature>
<reference evidence="4 5" key="1">
    <citation type="submission" date="2014-08" db="EMBL/GenBank/DDBJ databases">
        <title>Chaperone-usher fimbriae in a diverse selection of Gallibacterium genomes.</title>
        <authorList>
            <person name="Kudirkiene E."/>
            <person name="Bager R.J."/>
            <person name="Johnson T.J."/>
            <person name="Bojesen A.M."/>
        </authorList>
    </citation>
    <scope>NUCLEOTIDE SEQUENCE [LARGE SCALE GENOMIC DNA]</scope>
    <source>
        <strain evidence="4 5">CCM5974</strain>
    </source>
</reference>
<dbReference type="eggNOG" id="COG1434">
    <property type="taxonomic scope" value="Bacteria"/>
</dbReference>
<evidence type="ECO:0000256" key="1">
    <source>
        <dbReference type="PROSITE-ProRule" id="PRU00339"/>
    </source>
</evidence>
<feature type="chain" id="PRO_5001997323" evidence="2">
    <location>
        <begin position="23"/>
        <end position="363"/>
    </location>
</feature>
<feature type="domain" description="DUF218" evidence="3">
    <location>
        <begin position="192"/>
        <end position="308"/>
    </location>
</feature>
<dbReference type="GO" id="GO:0005886">
    <property type="term" value="C:plasma membrane"/>
    <property type="evidence" value="ECO:0007669"/>
    <property type="project" value="TreeGrafter"/>
</dbReference>
<feature type="signal peptide" evidence="2">
    <location>
        <begin position="1"/>
        <end position="22"/>
    </location>
</feature>
<proteinExistence type="predicted"/>
<dbReference type="PROSITE" id="PS50005">
    <property type="entry name" value="TPR"/>
    <property type="match status" value="1"/>
</dbReference>
<dbReference type="GO" id="GO:0000270">
    <property type="term" value="P:peptidoglycan metabolic process"/>
    <property type="evidence" value="ECO:0007669"/>
    <property type="project" value="TreeGrafter"/>
</dbReference>
<dbReference type="InterPro" id="IPR003848">
    <property type="entry name" value="DUF218"/>
</dbReference>
<organism evidence="4 5">
    <name type="scientific">Gallibacterium genomosp. 1</name>
    <dbReference type="NCBI Taxonomy" id="155515"/>
    <lineage>
        <taxon>Bacteria</taxon>
        <taxon>Pseudomonadati</taxon>
        <taxon>Pseudomonadota</taxon>
        <taxon>Gammaproteobacteria</taxon>
        <taxon>Pasteurellales</taxon>
        <taxon>Pasteurellaceae</taxon>
        <taxon>Gallibacterium</taxon>
    </lineage>
</organism>
<dbReference type="PANTHER" id="PTHR30336">
    <property type="entry name" value="INNER MEMBRANE PROTEIN, PROBABLE PERMEASE"/>
    <property type="match status" value="1"/>
</dbReference>
<evidence type="ECO:0000259" key="3">
    <source>
        <dbReference type="Pfam" id="PF02698"/>
    </source>
</evidence>
<dbReference type="InterPro" id="IPR051599">
    <property type="entry name" value="Cell_Envelope_Assoc"/>
</dbReference>
<dbReference type="STRING" id="155515.JP36_00120"/>
<dbReference type="GO" id="GO:0043164">
    <property type="term" value="P:Gram-negative-bacterium-type cell wall biogenesis"/>
    <property type="evidence" value="ECO:0007669"/>
    <property type="project" value="TreeGrafter"/>
</dbReference>
<dbReference type="Proteomes" id="UP000030539">
    <property type="component" value="Unassembled WGS sequence"/>
</dbReference>
<protein>
    <submittedName>
        <fullName evidence="4">Transporter</fullName>
    </submittedName>
</protein>
<evidence type="ECO:0000256" key="2">
    <source>
        <dbReference type="SAM" id="SignalP"/>
    </source>
</evidence>
<name>A0A0A2YQN8_9PAST</name>
<dbReference type="Pfam" id="PF02698">
    <property type="entry name" value="DUF218"/>
    <property type="match status" value="1"/>
</dbReference>
<keyword evidence="1" id="KW-0802">TPR repeat</keyword>
<evidence type="ECO:0000313" key="5">
    <source>
        <dbReference type="Proteomes" id="UP000030539"/>
    </source>
</evidence>
<dbReference type="Gene3D" id="1.25.40.10">
    <property type="entry name" value="Tetratricopeptide repeat domain"/>
    <property type="match status" value="1"/>
</dbReference>
<keyword evidence="2" id="KW-0732">Signal</keyword>
<dbReference type="PROSITE" id="PS51257">
    <property type="entry name" value="PROKAR_LIPOPROTEIN"/>
    <property type="match status" value="1"/>
</dbReference>